<dbReference type="EMBL" id="JAHFVK010000002">
    <property type="protein sequence ID" value="MBT2134646.1"/>
    <property type="molecule type" value="Genomic_DNA"/>
</dbReference>
<accession>A0ABS5W4G7</accession>
<comment type="caution">
    <text evidence="1">The sequence shown here is derived from an EMBL/GenBank/DDBJ whole genome shotgun (WGS) entry which is preliminary data.</text>
</comment>
<dbReference type="RefSeq" id="WP_214536278.1">
    <property type="nucleotide sequence ID" value="NZ_JAHFVK010000002.1"/>
</dbReference>
<keyword evidence="2" id="KW-1185">Reference proteome</keyword>
<proteinExistence type="predicted"/>
<sequence length="266" mass="29647">MALSIAAETELRNTLRAFRAAHSGMVAPTGEGKALEAWVLMKLANTVSLQMNRFWRVSLRKGDGTNLPAGSTFNFPSQRSRIQPSSATAPGYVLIEHKIHTDRRFELRGSVQWKGRSDAKHEIDVSMLPASIGEAIRDNGGGYPHGLPLVAVECKDKTGYGPLDETRQTLARMYDLVLVTQPIPGWSCRIFETNTHTRWGRKSSRYIAFFQKGTFGIVRAGQFQSGATTLAGHYSIGHYRTVYTIPNEINRLQDNFRDTLSRVASF</sequence>
<gene>
    <name evidence="1" type="ORF">KK137_09900</name>
</gene>
<evidence type="ECO:0000313" key="2">
    <source>
        <dbReference type="Proteomes" id="UP000811255"/>
    </source>
</evidence>
<organism evidence="1 2">
    <name type="scientific">Croceibacterium selenioxidans</name>
    <dbReference type="NCBI Taxonomy" id="2838833"/>
    <lineage>
        <taxon>Bacteria</taxon>
        <taxon>Pseudomonadati</taxon>
        <taxon>Pseudomonadota</taxon>
        <taxon>Alphaproteobacteria</taxon>
        <taxon>Sphingomonadales</taxon>
        <taxon>Erythrobacteraceae</taxon>
        <taxon>Croceibacterium</taxon>
    </lineage>
</organism>
<reference evidence="1 2" key="1">
    <citation type="submission" date="2021-05" db="EMBL/GenBank/DDBJ databases">
        <title>Croceibacterium sp. LX-88 genome sequence.</title>
        <authorList>
            <person name="Luo X."/>
        </authorList>
    </citation>
    <scope>NUCLEOTIDE SEQUENCE [LARGE SCALE GENOMIC DNA]</scope>
    <source>
        <strain evidence="1 2">LX-88</strain>
    </source>
</reference>
<evidence type="ECO:0008006" key="3">
    <source>
        <dbReference type="Google" id="ProtNLM"/>
    </source>
</evidence>
<evidence type="ECO:0000313" key="1">
    <source>
        <dbReference type="EMBL" id="MBT2134646.1"/>
    </source>
</evidence>
<name>A0ABS5W4G7_9SPHN</name>
<protein>
    <recommendedName>
        <fullName evidence="3">Restriction endonuclease</fullName>
    </recommendedName>
</protein>
<dbReference type="Proteomes" id="UP000811255">
    <property type="component" value="Unassembled WGS sequence"/>
</dbReference>